<name>A0A2T7PBY0_POMCA</name>
<proteinExistence type="predicted"/>
<dbReference type="Proteomes" id="UP000245119">
    <property type="component" value="Linkage Group LG5"/>
</dbReference>
<evidence type="ECO:0000256" key="1">
    <source>
        <dbReference type="SAM" id="MobiDB-lite"/>
    </source>
</evidence>
<dbReference type="AlphaFoldDB" id="A0A2T7PBY0"/>
<reference evidence="2 3" key="1">
    <citation type="submission" date="2018-04" db="EMBL/GenBank/DDBJ databases">
        <title>The genome of golden apple snail Pomacea canaliculata provides insight into stress tolerance and invasive adaptation.</title>
        <authorList>
            <person name="Liu C."/>
            <person name="Liu B."/>
            <person name="Ren Y."/>
            <person name="Zhang Y."/>
            <person name="Wang H."/>
            <person name="Li S."/>
            <person name="Jiang F."/>
            <person name="Yin L."/>
            <person name="Zhang G."/>
            <person name="Qian W."/>
            <person name="Fan W."/>
        </authorList>
    </citation>
    <scope>NUCLEOTIDE SEQUENCE [LARGE SCALE GENOMIC DNA]</scope>
    <source>
        <strain evidence="2">SZHN2017</strain>
        <tissue evidence="2">Muscle</tissue>
    </source>
</reference>
<protein>
    <submittedName>
        <fullName evidence="2">Uncharacterized protein</fullName>
    </submittedName>
</protein>
<keyword evidence="3" id="KW-1185">Reference proteome</keyword>
<feature type="compositionally biased region" description="Basic residues" evidence="1">
    <location>
        <begin position="27"/>
        <end position="37"/>
    </location>
</feature>
<organism evidence="2 3">
    <name type="scientific">Pomacea canaliculata</name>
    <name type="common">Golden apple snail</name>
    <dbReference type="NCBI Taxonomy" id="400727"/>
    <lineage>
        <taxon>Eukaryota</taxon>
        <taxon>Metazoa</taxon>
        <taxon>Spiralia</taxon>
        <taxon>Lophotrochozoa</taxon>
        <taxon>Mollusca</taxon>
        <taxon>Gastropoda</taxon>
        <taxon>Caenogastropoda</taxon>
        <taxon>Architaenioglossa</taxon>
        <taxon>Ampullarioidea</taxon>
        <taxon>Ampullariidae</taxon>
        <taxon>Pomacea</taxon>
    </lineage>
</organism>
<evidence type="ECO:0000313" key="2">
    <source>
        <dbReference type="EMBL" id="PVD30933.1"/>
    </source>
</evidence>
<accession>A0A2T7PBY0</accession>
<sequence length="74" mass="8497">MKEREREEDMKAVRFPTLVAREGHSVKLQRTHPRHNSHVRESLTEGTSRPSLLEPQPDFIVSINRSSSSSSIED</sequence>
<feature type="region of interest" description="Disordered" evidence="1">
    <location>
        <begin position="20"/>
        <end position="74"/>
    </location>
</feature>
<evidence type="ECO:0000313" key="3">
    <source>
        <dbReference type="Proteomes" id="UP000245119"/>
    </source>
</evidence>
<gene>
    <name evidence="2" type="ORF">C0Q70_10208</name>
</gene>
<comment type="caution">
    <text evidence="2">The sequence shown here is derived from an EMBL/GenBank/DDBJ whole genome shotgun (WGS) entry which is preliminary data.</text>
</comment>
<dbReference type="EMBL" id="PZQS01000005">
    <property type="protein sequence ID" value="PVD30933.1"/>
    <property type="molecule type" value="Genomic_DNA"/>
</dbReference>